<dbReference type="GO" id="GO:0046872">
    <property type="term" value="F:metal ion binding"/>
    <property type="evidence" value="ECO:0007669"/>
    <property type="project" value="UniProtKB-KW"/>
</dbReference>
<keyword evidence="4" id="KW-0411">Iron-sulfur</keyword>
<name>X0T6W6_9ZZZZ</name>
<evidence type="ECO:0000259" key="6">
    <source>
        <dbReference type="Pfam" id="PF02662"/>
    </source>
</evidence>
<dbReference type="GO" id="GO:0051536">
    <property type="term" value="F:iron-sulfur cluster binding"/>
    <property type="evidence" value="ECO:0007669"/>
    <property type="project" value="UniProtKB-KW"/>
</dbReference>
<protein>
    <recommendedName>
        <fullName evidence="6">F420-non-reducing hydrogenase iron-sulfur subunit D domain-containing protein</fullName>
    </recommendedName>
</protein>
<evidence type="ECO:0000256" key="5">
    <source>
        <dbReference type="SAM" id="MobiDB-lite"/>
    </source>
</evidence>
<sequence length="101" mass="10929">MTSDKRTDQAKNPGTSNGYEPKIIGFLCTWCSYTGADLAGTNRLKVAPNLRAIRVPCSGRVAPEIIMRAFDQGADGVLVLGCHIGECHYDNGNHRAAKRIP</sequence>
<evidence type="ECO:0000256" key="2">
    <source>
        <dbReference type="ARBA" id="ARBA00023002"/>
    </source>
</evidence>
<evidence type="ECO:0000256" key="3">
    <source>
        <dbReference type="ARBA" id="ARBA00023004"/>
    </source>
</evidence>
<dbReference type="AlphaFoldDB" id="X0T6W6"/>
<keyword evidence="2" id="KW-0560">Oxidoreductase</keyword>
<feature type="region of interest" description="Disordered" evidence="5">
    <location>
        <begin position="1"/>
        <end position="20"/>
    </location>
</feature>
<dbReference type="EMBL" id="BARS01003530">
    <property type="protein sequence ID" value="GAF83927.1"/>
    <property type="molecule type" value="Genomic_DNA"/>
</dbReference>
<gene>
    <name evidence="7" type="ORF">S01H1_06847</name>
</gene>
<accession>X0T6W6</accession>
<feature type="non-terminal residue" evidence="7">
    <location>
        <position position="101"/>
    </location>
</feature>
<proteinExistence type="predicted"/>
<comment type="caution">
    <text evidence="7">The sequence shown here is derived from an EMBL/GenBank/DDBJ whole genome shotgun (WGS) entry which is preliminary data.</text>
</comment>
<organism evidence="7">
    <name type="scientific">marine sediment metagenome</name>
    <dbReference type="NCBI Taxonomy" id="412755"/>
    <lineage>
        <taxon>unclassified sequences</taxon>
        <taxon>metagenomes</taxon>
        <taxon>ecological metagenomes</taxon>
    </lineage>
</organism>
<dbReference type="Pfam" id="PF02662">
    <property type="entry name" value="FlpD"/>
    <property type="match status" value="1"/>
</dbReference>
<evidence type="ECO:0000313" key="7">
    <source>
        <dbReference type="EMBL" id="GAF83927.1"/>
    </source>
</evidence>
<evidence type="ECO:0000256" key="4">
    <source>
        <dbReference type="ARBA" id="ARBA00023014"/>
    </source>
</evidence>
<dbReference type="InterPro" id="IPR003813">
    <property type="entry name" value="MvhD/FlpD"/>
</dbReference>
<evidence type="ECO:0000256" key="1">
    <source>
        <dbReference type="ARBA" id="ARBA00022723"/>
    </source>
</evidence>
<dbReference type="GO" id="GO:0016491">
    <property type="term" value="F:oxidoreductase activity"/>
    <property type="evidence" value="ECO:0007669"/>
    <property type="project" value="UniProtKB-KW"/>
</dbReference>
<keyword evidence="1" id="KW-0479">Metal-binding</keyword>
<feature type="domain" description="F420-non-reducing hydrogenase iron-sulfur subunit D" evidence="6">
    <location>
        <begin position="23"/>
        <end position="100"/>
    </location>
</feature>
<reference evidence="7" key="1">
    <citation type="journal article" date="2014" name="Front. Microbiol.">
        <title>High frequency of phylogenetically diverse reductive dehalogenase-homologous genes in deep subseafloor sedimentary metagenomes.</title>
        <authorList>
            <person name="Kawai M."/>
            <person name="Futagami T."/>
            <person name="Toyoda A."/>
            <person name="Takaki Y."/>
            <person name="Nishi S."/>
            <person name="Hori S."/>
            <person name="Arai W."/>
            <person name="Tsubouchi T."/>
            <person name="Morono Y."/>
            <person name="Uchiyama I."/>
            <person name="Ito T."/>
            <person name="Fujiyama A."/>
            <person name="Inagaki F."/>
            <person name="Takami H."/>
        </authorList>
    </citation>
    <scope>NUCLEOTIDE SEQUENCE</scope>
    <source>
        <strain evidence="7">Expedition CK06-06</strain>
    </source>
</reference>
<keyword evidence="3" id="KW-0408">Iron</keyword>